<sequence length="705" mass="78742">MHIRVRNDAKKDGQSVIDLSFLLGWQGIEAAGLMAESLVRMARRYSTPTPVYNARSVLQLWKLTGEQEGWDSPSPAAGSDALLRQFNTLRRTLFVAEAARGRSLKTSLNKWRGFLCAIEEAVRLKALPPISIDVPSVRAPPGKRTGLSRQEGVNGHVDERLLPRSFNRESDAFHDDLLEPVSITHADADYLNEYQTRLERAMNVVRTCAMRDFERLEMSRMDGRRRIAEASYSELAESFVRAGGTRRPTKYIDPSNGCHFFAEGGNHPNLLGNLLCIADVEMGGLPKPYDRTVSVGGKLRTETVHGGRFHWKYLEWYGKNRLMPFLGVMTSTAAVLCIVLLILEHPRLNVSSLLRAKLEDADGRSVLLSNAEVDGQVRIRLTVDKPRAGSEKSVLLTPLAQRVIERVLEWTSPVRKQMVADGRIDDARKLWVGMHAIDYRLIVMSEKTLWNGLRANPQFRSTGKKANKNRVTPFIERHPELIPWAQALTYKALRVSGGVLEYLRSGGDLVATARAFGHRNVSTTIGHYVPEALRLAVYERQIRRHQNLLLAAAVSDESSARHACDFNSTEDIHRFLGGLFAADVSVAESGGLADRINWFVCGGRIAGDSIAKSESPNKDRQLILCQDSFALATAFNYREHLRGASNFTLDRPDPGTKVAPRLWCDLVDVLRSPLPDSMHELKELVAEAEATSRRMRASFPAPVQL</sequence>
<dbReference type="Gene3D" id="1.10.443.10">
    <property type="entry name" value="Intergrase catalytic core"/>
    <property type="match status" value="1"/>
</dbReference>
<dbReference type="AlphaFoldDB" id="C9YBY4"/>
<evidence type="ECO:0000256" key="1">
    <source>
        <dbReference type="SAM" id="Phobius"/>
    </source>
</evidence>
<keyword evidence="1" id="KW-0472">Membrane</keyword>
<reference evidence="2" key="1">
    <citation type="journal article" date="2010" name="Nature">
        <title>The Dynamic genome of Hydra.</title>
        <authorList>
            <person name="Chapman J.A."/>
            <person name="Kirkness E.F."/>
            <person name="Simakov O."/>
            <person name="Hampson S.E."/>
            <person name="Mitros T."/>
            <person name="Weinmaier T."/>
            <person name="Rattei T."/>
            <person name="Balasubramanian P.G."/>
            <person name="Borman J."/>
            <person name="Busam D."/>
            <person name="Disbennett K."/>
            <person name="Pfannkoch C."/>
            <person name="Sumin N."/>
            <person name="Sutton G."/>
            <person name="Viswanathan L."/>
            <person name="Walenz B."/>
            <person name="Goodstein D.M."/>
            <person name="Hellsten U."/>
            <person name="Kawashima T."/>
            <person name="Prochnik S.E."/>
            <person name="Putnam N.H."/>
            <person name="Shu S."/>
            <person name="Blumberg B."/>
            <person name="Dana C.E."/>
            <person name="Gee L."/>
            <person name="Kibler D.F."/>
            <person name="Law L."/>
            <person name="Lindgens D."/>
            <person name="Martinez D.E."/>
            <person name="Peng J."/>
            <person name="Wigge P.A."/>
            <person name="Bertulat B."/>
            <person name="Guder C."/>
            <person name="Nakamura Y."/>
            <person name="Ozbek S."/>
            <person name="Watanabe H."/>
            <person name="Khalturin K."/>
            <person name="Hemmrich G."/>
            <person name="Franke A."/>
            <person name="Augustin R."/>
            <person name="Fraune S."/>
            <person name="Hayakawa E."/>
            <person name="Hayakawa S."/>
            <person name="Hirose M."/>
            <person name="Hwang J."/>
            <person name="Ikeo K."/>
            <person name="Nishimiya-Fujisawa C."/>
            <person name="Ogura A."/>
            <person name="Takahashi T."/>
            <person name="Steinmetz P.R."/>
            <person name="Zhang X."/>
            <person name="Aufschnaiter R."/>
            <person name="Eder M.K."/>
            <person name="Gorny A.K."/>
            <person name="Salvenmoser W."/>
            <person name="Heimberg A.M."/>
            <person name="Wheeler B.M."/>
            <person name="Peterson K.J."/>
            <person name="Boettger A."/>
            <person name="Tischler P."/>
            <person name="Wolf A."/>
            <person name="Gojobori T."/>
            <person name="Remington K.A."/>
            <person name="Strausberg R.L."/>
            <person name="Venter J."/>
            <person name="Technau U."/>
            <person name="Hobmayer B."/>
            <person name="Bosch T.C."/>
            <person name="Holstein T.W."/>
            <person name="Fujisawa T."/>
            <person name="Bode H.R."/>
            <person name="David C.N."/>
            <person name="Rokhsar D.S."/>
            <person name="Steele R.E."/>
        </authorList>
    </citation>
    <scope>NUCLEOTIDE SEQUENCE</scope>
</reference>
<feature type="transmembrane region" description="Helical" evidence="1">
    <location>
        <begin position="322"/>
        <end position="343"/>
    </location>
</feature>
<keyword evidence="1" id="KW-1133">Transmembrane helix</keyword>
<dbReference type="InterPro" id="IPR013762">
    <property type="entry name" value="Integrase-like_cat_sf"/>
</dbReference>
<gene>
    <name evidence="2" type="ORF">Csp_C22130</name>
</gene>
<dbReference type="GO" id="GO:0006310">
    <property type="term" value="P:DNA recombination"/>
    <property type="evidence" value="ECO:0007669"/>
    <property type="project" value="InterPro"/>
</dbReference>
<organism evidence="2">
    <name type="scientific">Curvibacter symbiont subsp. Hydra magnipapillata</name>
    <dbReference type="NCBI Taxonomy" id="667019"/>
    <lineage>
        <taxon>Bacteria</taxon>
        <taxon>Pseudomonadati</taxon>
        <taxon>Pseudomonadota</taxon>
        <taxon>Betaproteobacteria</taxon>
        <taxon>Burkholderiales</taxon>
        <taxon>Comamonadaceae</taxon>
        <taxon>Curvibacter</taxon>
    </lineage>
</organism>
<dbReference type="EMBL" id="FN543105">
    <property type="protein sequence ID" value="CBA30154.1"/>
    <property type="molecule type" value="Genomic_DNA"/>
</dbReference>
<evidence type="ECO:0000313" key="2">
    <source>
        <dbReference type="EMBL" id="CBA30154.1"/>
    </source>
</evidence>
<accession>C9YBY4</accession>
<proteinExistence type="predicted"/>
<name>C9YBY4_CURXX</name>
<dbReference type="GO" id="GO:0015074">
    <property type="term" value="P:DNA integration"/>
    <property type="evidence" value="ECO:0007669"/>
    <property type="project" value="InterPro"/>
</dbReference>
<protein>
    <submittedName>
        <fullName evidence="2">Uncharacterized protein</fullName>
    </submittedName>
</protein>
<dbReference type="GO" id="GO:0003677">
    <property type="term" value="F:DNA binding"/>
    <property type="evidence" value="ECO:0007669"/>
    <property type="project" value="InterPro"/>
</dbReference>
<keyword evidence="1" id="KW-0812">Transmembrane</keyword>